<dbReference type="EMBL" id="CAJVRL010000084">
    <property type="protein sequence ID" value="CAG8958685.1"/>
    <property type="molecule type" value="Genomic_DNA"/>
</dbReference>
<reference evidence="5" key="1">
    <citation type="submission" date="2021-07" db="EMBL/GenBank/DDBJ databases">
        <authorList>
            <person name="Durling M."/>
        </authorList>
    </citation>
    <scope>NUCLEOTIDE SEQUENCE</scope>
</reference>
<dbReference type="Proteomes" id="UP000696280">
    <property type="component" value="Unassembled WGS sequence"/>
</dbReference>
<gene>
    <name evidence="5" type="ORF">HYFRA_00011527</name>
</gene>
<comment type="similarity">
    <text evidence="2">Belongs to the Diels-Alderase family.</text>
</comment>
<dbReference type="InterPro" id="IPR056402">
    <property type="entry name" value="DA_N"/>
</dbReference>
<name>A0A9N9PWV2_9HELO</name>
<organism evidence="5 6">
    <name type="scientific">Hymenoscyphus fraxineus</name>
    <dbReference type="NCBI Taxonomy" id="746836"/>
    <lineage>
        <taxon>Eukaryota</taxon>
        <taxon>Fungi</taxon>
        <taxon>Dikarya</taxon>
        <taxon>Ascomycota</taxon>
        <taxon>Pezizomycotina</taxon>
        <taxon>Leotiomycetes</taxon>
        <taxon>Helotiales</taxon>
        <taxon>Helotiaceae</taxon>
        <taxon>Hymenoscyphus</taxon>
    </lineage>
</organism>
<evidence type="ECO:0000313" key="5">
    <source>
        <dbReference type="EMBL" id="CAG8958685.1"/>
    </source>
</evidence>
<proteinExistence type="inferred from homology"/>
<evidence type="ECO:0000259" key="3">
    <source>
        <dbReference type="Pfam" id="PF22903"/>
    </source>
</evidence>
<evidence type="ECO:0000313" key="6">
    <source>
        <dbReference type="Proteomes" id="UP000696280"/>
    </source>
</evidence>
<keyword evidence="1" id="KW-0413">Isomerase</keyword>
<evidence type="ECO:0000259" key="4">
    <source>
        <dbReference type="Pfam" id="PF24137"/>
    </source>
</evidence>
<dbReference type="AlphaFoldDB" id="A0A9N9PWV2"/>
<keyword evidence="6" id="KW-1185">Reference proteome</keyword>
<feature type="domain" description="Diels-Alderase N-terminal" evidence="4">
    <location>
        <begin position="4"/>
        <end position="215"/>
    </location>
</feature>
<dbReference type="Pfam" id="PF24137">
    <property type="entry name" value="DA_N"/>
    <property type="match status" value="1"/>
</dbReference>
<sequence>MADSLTSHFTIDGSSIVSDSASLSPFIPNSGNIFPKFVDSLNETAWELWHFDAVSEKDRAAVVTSITRNGQDRKHGGFKVQVLAIWPDETTWHRDFYFPESDVTSLKGGDVVGVWKDVSNNSSITFQVSSTLSRAELTFHVVGVVEGRMTLTTQPGDTGLNTSPELGPSVKYVRPIGRASVVAEMSLYDSDSPMPRRFQLGLVDNIARGGMDRVWSLLAWPQIMTESYYLRAMAGPYDMEIMRIFSDIEKSPSKAYTVARLYKSSNLICAPQMVIHSWDEDTPEDSLILNKLYGNSNDVGRMGAFRDNCHGYSVEFIQRGDKGQRWQFHVIHDRILWNIPTSAPGPNATGNTGFVESVVGGVNLRREGVEREHETFEGVGTGGQCELS</sequence>
<dbReference type="InterPro" id="IPR054499">
    <property type="entry name" value="DA_C"/>
</dbReference>
<evidence type="ECO:0000256" key="1">
    <source>
        <dbReference type="ARBA" id="ARBA00023235"/>
    </source>
</evidence>
<dbReference type="Pfam" id="PF22903">
    <property type="entry name" value="DA_C"/>
    <property type="match status" value="1"/>
</dbReference>
<evidence type="ECO:0000256" key="2">
    <source>
        <dbReference type="ARBA" id="ARBA00046325"/>
    </source>
</evidence>
<accession>A0A9N9PWV2</accession>
<dbReference type="OrthoDB" id="5344254at2759"/>
<comment type="caution">
    <text evidence="5">The sequence shown here is derived from an EMBL/GenBank/DDBJ whole genome shotgun (WGS) entry which is preliminary data.</text>
</comment>
<dbReference type="GO" id="GO:0016853">
    <property type="term" value="F:isomerase activity"/>
    <property type="evidence" value="ECO:0007669"/>
    <property type="project" value="UniProtKB-KW"/>
</dbReference>
<protein>
    <submittedName>
        <fullName evidence="5">Uncharacterized protein</fullName>
    </submittedName>
</protein>
<feature type="domain" description="Diels-Alderase C-terminal" evidence="3">
    <location>
        <begin position="219"/>
        <end position="387"/>
    </location>
</feature>